<accession>A0A9W9GUU2</accession>
<dbReference type="Proteomes" id="UP001149079">
    <property type="component" value="Unassembled WGS sequence"/>
</dbReference>
<sequence>MTTQISILVYKGVPVDFTKYRHTALHAQYPTGESDWLHVVGAHPFFKFQKDSQNPSSEPPIASIPVSTAPESVSKFVIHMACASTPVRNRNRDRDWNCQNWVGEALAELVKVGCLTEEERRLAIGEMVEIILEAELEDDYLICM</sequence>
<keyword evidence="2" id="KW-1185">Reference proteome</keyword>
<organism evidence="1 2">
    <name type="scientific">Penicillium bovifimosum</name>
    <dbReference type="NCBI Taxonomy" id="126998"/>
    <lineage>
        <taxon>Eukaryota</taxon>
        <taxon>Fungi</taxon>
        <taxon>Dikarya</taxon>
        <taxon>Ascomycota</taxon>
        <taxon>Pezizomycotina</taxon>
        <taxon>Eurotiomycetes</taxon>
        <taxon>Eurotiomycetidae</taxon>
        <taxon>Eurotiales</taxon>
        <taxon>Aspergillaceae</taxon>
        <taxon>Penicillium</taxon>
    </lineage>
</organism>
<dbReference type="AlphaFoldDB" id="A0A9W9GUU2"/>
<protein>
    <submittedName>
        <fullName evidence="1">Uncharacterized protein</fullName>
    </submittedName>
</protein>
<dbReference type="RefSeq" id="XP_056520846.1">
    <property type="nucleotide sequence ID" value="XM_056667250.1"/>
</dbReference>
<proteinExistence type="predicted"/>
<reference evidence="1" key="2">
    <citation type="journal article" date="2023" name="IMA Fungus">
        <title>Comparative genomic study of the Penicillium genus elucidates a diverse pangenome and 15 lateral gene transfer events.</title>
        <authorList>
            <person name="Petersen C."/>
            <person name="Sorensen T."/>
            <person name="Nielsen M.R."/>
            <person name="Sondergaard T.E."/>
            <person name="Sorensen J.L."/>
            <person name="Fitzpatrick D.A."/>
            <person name="Frisvad J.C."/>
            <person name="Nielsen K.L."/>
        </authorList>
    </citation>
    <scope>NUCLEOTIDE SEQUENCE</scope>
    <source>
        <strain evidence="1">IBT 22155</strain>
    </source>
</reference>
<evidence type="ECO:0000313" key="2">
    <source>
        <dbReference type="Proteomes" id="UP001149079"/>
    </source>
</evidence>
<name>A0A9W9GUU2_9EURO</name>
<gene>
    <name evidence="1" type="ORF">N7515_006506</name>
</gene>
<comment type="caution">
    <text evidence="1">The sequence shown here is derived from an EMBL/GenBank/DDBJ whole genome shotgun (WGS) entry which is preliminary data.</text>
</comment>
<dbReference type="GeneID" id="81406420"/>
<dbReference type="OrthoDB" id="37659at2759"/>
<reference evidence="1" key="1">
    <citation type="submission" date="2022-11" db="EMBL/GenBank/DDBJ databases">
        <authorList>
            <person name="Petersen C."/>
        </authorList>
    </citation>
    <scope>NUCLEOTIDE SEQUENCE</scope>
    <source>
        <strain evidence="1">IBT 22155</strain>
    </source>
</reference>
<evidence type="ECO:0000313" key="1">
    <source>
        <dbReference type="EMBL" id="KAJ5130467.1"/>
    </source>
</evidence>
<dbReference type="EMBL" id="JAPQKL010000005">
    <property type="protein sequence ID" value="KAJ5130467.1"/>
    <property type="molecule type" value="Genomic_DNA"/>
</dbReference>